<comment type="caution">
    <text evidence="5">The sequence shown here is derived from an EMBL/GenBank/DDBJ whole genome shotgun (WGS) entry which is preliminary data.</text>
</comment>
<evidence type="ECO:0000256" key="1">
    <source>
        <dbReference type="ARBA" id="ARBA00038360"/>
    </source>
</evidence>
<feature type="transmembrane region" description="Helical" evidence="4">
    <location>
        <begin position="16"/>
        <end position="37"/>
    </location>
</feature>
<feature type="region of interest" description="Disordered" evidence="3">
    <location>
        <begin position="87"/>
        <end position="142"/>
    </location>
</feature>
<dbReference type="SUPFAM" id="SSF48452">
    <property type="entry name" value="TPR-like"/>
    <property type="match status" value="1"/>
</dbReference>
<dbReference type="EMBL" id="CAWYQH010000046">
    <property type="protein sequence ID" value="CAK8677631.1"/>
    <property type="molecule type" value="Genomic_DNA"/>
</dbReference>
<evidence type="ECO:0000313" key="6">
    <source>
        <dbReference type="Proteomes" id="UP001642483"/>
    </source>
</evidence>
<evidence type="ECO:0008006" key="7">
    <source>
        <dbReference type="Google" id="ProtNLM"/>
    </source>
</evidence>
<sequence>MSSIINLSDHSTLKQIGIGLTIFISGGLAGYAIFQYWPVNKQSRQRNAVGLTRQIQDLKQEIIVLKGALNDAVSNLRRELDGLKGAVSNKSSVRRSRSTHTAKSTQSTRTSGTYQTAWSGDDSASDDDFALPPDTIASSQGKNEVVDDLDAICAKSDILCEGTEEDQEEAMRILQDNEINHQESWQLLWRLARSHVNSYNSRDAYEERCCHATSALEYARRALQLKEDSSDVHKWYAISLGATTDFVGTKEKIEYGFELKEHIDRAIELDPNEPTLYFMKGRWCWGVYQLTWIERKLAATLFATPPSATIEDALESFLKAEDIQSGFYKANQFYIAKCYYEISEYTTAKKWLESASALPTINKDDRDTQAEVEQFLAKF</sequence>
<protein>
    <recommendedName>
        <fullName evidence="7">Regulator of microtubule dynamics protein 2</fullName>
    </recommendedName>
</protein>
<organism evidence="5 6">
    <name type="scientific">Clavelina lepadiformis</name>
    <name type="common">Light-bulb sea squirt</name>
    <name type="synonym">Ascidia lepadiformis</name>
    <dbReference type="NCBI Taxonomy" id="159417"/>
    <lineage>
        <taxon>Eukaryota</taxon>
        <taxon>Metazoa</taxon>
        <taxon>Chordata</taxon>
        <taxon>Tunicata</taxon>
        <taxon>Ascidiacea</taxon>
        <taxon>Aplousobranchia</taxon>
        <taxon>Clavelinidae</taxon>
        <taxon>Clavelina</taxon>
    </lineage>
</organism>
<dbReference type="Pfam" id="PF21033">
    <property type="entry name" value="RMD1-3"/>
    <property type="match status" value="1"/>
</dbReference>
<dbReference type="InterPro" id="IPR011990">
    <property type="entry name" value="TPR-like_helical_dom_sf"/>
</dbReference>
<feature type="compositionally biased region" description="Polar residues" evidence="3">
    <location>
        <begin position="101"/>
        <end position="118"/>
    </location>
</feature>
<keyword evidence="2" id="KW-0175">Coiled coil</keyword>
<keyword evidence="6" id="KW-1185">Reference proteome</keyword>
<dbReference type="Gene3D" id="1.25.40.10">
    <property type="entry name" value="Tetratricopeptide repeat domain"/>
    <property type="match status" value="1"/>
</dbReference>
<dbReference type="Proteomes" id="UP001642483">
    <property type="component" value="Unassembled WGS sequence"/>
</dbReference>
<gene>
    <name evidence="5" type="ORF">CVLEPA_LOCUS6991</name>
</gene>
<proteinExistence type="inferred from homology"/>
<dbReference type="PANTHER" id="PTHR16056">
    <property type="entry name" value="REGULATOR OF MICROTUBULE DYNAMICS PROTEIN"/>
    <property type="match status" value="1"/>
</dbReference>
<comment type="similarity">
    <text evidence="1">Belongs to the RMDN family.</text>
</comment>
<reference evidence="5 6" key="1">
    <citation type="submission" date="2024-02" db="EMBL/GenBank/DDBJ databases">
        <authorList>
            <person name="Daric V."/>
            <person name="Darras S."/>
        </authorList>
    </citation>
    <scope>NUCLEOTIDE SEQUENCE [LARGE SCALE GENOMIC DNA]</scope>
</reference>
<evidence type="ECO:0000256" key="2">
    <source>
        <dbReference type="SAM" id="Coils"/>
    </source>
</evidence>
<feature type="coiled-coil region" evidence="2">
    <location>
        <begin position="41"/>
        <end position="75"/>
    </location>
</feature>
<keyword evidence="4" id="KW-0472">Membrane</keyword>
<keyword evidence="4" id="KW-0812">Transmembrane</keyword>
<evidence type="ECO:0000256" key="3">
    <source>
        <dbReference type="SAM" id="MobiDB-lite"/>
    </source>
</evidence>
<evidence type="ECO:0000256" key="4">
    <source>
        <dbReference type="SAM" id="Phobius"/>
    </source>
</evidence>
<keyword evidence="4" id="KW-1133">Transmembrane helix</keyword>
<dbReference type="InterPro" id="IPR049039">
    <property type="entry name" value="RMD1-3_a_helical_rpt"/>
</dbReference>
<dbReference type="PANTHER" id="PTHR16056:SF37">
    <property type="entry name" value="REGULATOR OF MICROTUBULE DYNAMICS PROTEIN 3-LIKE ISOFORM X1"/>
    <property type="match status" value="1"/>
</dbReference>
<evidence type="ECO:0000313" key="5">
    <source>
        <dbReference type="EMBL" id="CAK8677631.1"/>
    </source>
</evidence>
<accession>A0ABP0FFX0</accession>
<name>A0ABP0FFX0_CLALP</name>